<gene>
    <name evidence="2" type="ORF">GA0061101_104330</name>
</gene>
<organism evidence="2 3">
    <name type="scientific">Rhizobium lusitanum</name>
    <dbReference type="NCBI Taxonomy" id="293958"/>
    <lineage>
        <taxon>Bacteria</taxon>
        <taxon>Pseudomonadati</taxon>
        <taxon>Pseudomonadota</taxon>
        <taxon>Alphaproteobacteria</taxon>
        <taxon>Hyphomicrobiales</taxon>
        <taxon>Rhizobiaceae</taxon>
        <taxon>Rhizobium/Agrobacterium group</taxon>
        <taxon>Rhizobium</taxon>
    </lineage>
</organism>
<accession>A0A1C3V745</accession>
<keyword evidence="1" id="KW-0472">Membrane</keyword>
<reference evidence="2 3" key="1">
    <citation type="submission" date="2016-08" db="EMBL/GenBank/DDBJ databases">
        <authorList>
            <person name="Seilhamer J.J."/>
        </authorList>
    </citation>
    <scope>NUCLEOTIDE SEQUENCE [LARGE SCALE GENOMIC DNA]</scope>
    <source>
        <strain evidence="2 3">P1-7</strain>
    </source>
</reference>
<name>A0A1C3V745_9HYPH</name>
<sequence length="85" mass="9690">MPDTEAVKQPATWRIVIAAIFDFLTAFFVFGYIIASIFGGRTEDGFKLNGPPALLLFALIFAYFIVFNRYLGGTIWKRILRARRP</sequence>
<dbReference type="Proteomes" id="UP000199205">
    <property type="component" value="Unassembled WGS sequence"/>
</dbReference>
<dbReference type="OrthoDB" id="7745564at2"/>
<proteinExistence type="predicted"/>
<keyword evidence="1" id="KW-1133">Transmembrane helix</keyword>
<feature type="transmembrane region" description="Helical" evidence="1">
    <location>
        <begin position="54"/>
        <end position="71"/>
    </location>
</feature>
<dbReference type="RefSeq" id="WP_037192688.1">
    <property type="nucleotide sequence ID" value="NZ_FMAF01000004.1"/>
</dbReference>
<feature type="transmembrane region" description="Helical" evidence="1">
    <location>
        <begin position="12"/>
        <end position="34"/>
    </location>
</feature>
<evidence type="ECO:0000313" key="2">
    <source>
        <dbReference type="EMBL" id="SCB23582.1"/>
    </source>
</evidence>
<protein>
    <recommendedName>
        <fullName evidence="4">RDD family protein</fullName>
    </recommendedName>
</protein>
<keyword evidence="1" id="KW-0812">Transmembrane</keyword>
<evidence type="ECO:0000256" key="1">
    <source>
        <dbReference type="SAM" id="Phobius"/>
    </source>
</evidence>
<evidence type="ECO:0000313" key="3">
    <source>
        <dbReference type="Proteomes" id="UP000199205"/>
    </source>
</evidence>
<dbReference type="AlphaFoldDB" id="A0A1C3V745"/>
<dbReference type="EMBL" id="FMAF01000004">
    <property type="protein sequence ID" value="SCB23582.1"/>
    <property type="molecule type" value="Genomic_DNA"/>
</dbReference>
<evidence type="ECO:0008006" key="4">
    <source>
        <dbReference type="Google" id="ProtNLM"/>
    </source>
</evidence>